<dbReference type="EMBL" id="PPXF01000067">
    <property type="protein sequence ID" value="POH59100.1"/>
    <property type="molecule type" value="Genomic_DNA"/>
</dbReference>
<dbReference type="CDD" id="cd06588">
    <property type="entry name" value="PhnB_like"/>
    <property type="match status" value="1"/>
</dbReference>
<dbReference type="Gene3D" id="3.10.180.10">
    <property type="entry name" value="2,3-Dihydroxybiphenyl 1,2-Dioxygenase, domain 1"/>
    <property type="match status" value="1"/>
</dbReference>
<dbReference type="RefSeq" id="WP_103432549.1">
    <property type="nucleotide sequence ID" value="NZ_PPXF01000067.1"/>
</dbReference>
<proteinExistence type="predicted"/>
<dbReference type="Proteomes" id="UP000237104">
    <property type="component" value="Unassembled WGS sequence"/>
</dbReference>
<sequence length="141" mass="15275">MTIHTTPHLNFRGDARAALEFYQGVFGGQLVAISYADAHRATCPAEADQILFGSVTSPDGFRIMAYDVPSAKDYAPGTIPVFVSVRGTDAAEITGYWERLAEGATVVEPLATSQWSPLYGMLTDRFGVTWVLDVEVAWDAA</sequence>
<gene>
    <name evidence="2" type="ORF">C3B59_17915</name>
</gene>
<feature type="domain" description="Glyoxalase/fosfomycin resistance/dioxygenase" evidence="1">
    <location>
        <begin position="11"/>
        <end position="131"/>
    </location>
</feature>
<dbReference type="PANTHER" id="PTHR33990">
    <property type="entry name" value="PROTEIN YJDN-RELATED"/>
    <property type="match status" value="1"/>
</dbReference>
<dbReference type="SUPFAM" id="SSF54593">
    <property type="entry name" value="Glyoxalase/Bleomycin resistance protein/Dihydroxybiphenyl dioxygenase"/>
    <property type="match status" value="1"/>
</dbReference>
<evidence type="ECO:0000313" key="2">
    <source>
        <dbReference type="EMBL" id="POH59100.1"/>
    </source>
</evidence>
<dbReference type="InterPro" id="IPR004360">
    <property type="entry name" value="Glyas_Fos-R_dOase_dom"/>
</dbReference>
<name>A0A2S3Z5B3_9MICO</name>
<evidence type="ECO:0000259" key="1">
    <source>
        <dbReference type="Pfam" id="PF00903"/>
    </source>
</evidence>
<dbReference type="PANTHER" id="PTHR33990:SF1">
    <property type="entry name" value="PROTEIN YJDN"/>
    <property type="match status" value="1"/>
</dbReference>
<dbReference type="Pfam" id="PF00903">
    <property type="entry name" value="Glyoxalase"/>
    <property type="match status" value="1"/>
</dbReference>
<reference evidence="2 3" key="1">
    <citation type="submission" date="2018-01" db="EMBL/GenBank/DDBJ databases">
        <title>Cryobacterium sp. nov., from glaciers in China.</title>
        <authorList>
            <person name="Liu Q."/>
            <person name="Xin Y.-H."/>
        </authorList>
    </citation>
    <scope>NUCLEOTIDE SEQUENCE [LARGE SCALE GENOMIC DNA]</scope>
    <source>
        <strain evidence="2 3">TMB1-8</strain>
    </source>
</reference>
<dbReference type="OrthoDB" id="9795306at2"/>
<comment type="caution">
    <text evidence="2">The sequence shown here is derived from an EMBL/GenBank/DDBJ whole genome shotgun (WGS) entry which is preliminary data.</text>
</comment>
<accession>A0A2S3Z5B3</accession>
<dbReference type="AlphaFoldDB" id="A0A2S3Z5B3"/>
<dbReference type="InterPro" id="IPR028973">
    <property type="entry name" value="PhnB-like"/>
</dbReference>
<dbReference type="InterPro" id="IPR029068">
    <property type="entry name" value="Glyas_Bleomycin-R_OHBP_Dase"/>
</dbReference>
<organism evidence="2 3">
    <name type="scientific">Cryobacterium zongtaii</name>
    <dbReference type="NCBI Taxonomy" id="1259217"/>
    <lineage>
        <taxon>Bacteria</taxon>
        <taxon>Bacillati</taxon>
        <taxon>Actinomycetota</taxon>
        <taxon>Actinomycetes</taxon>
        <taxon>Micrococcales</taxon>
        <taxon>Microbacteriaceae</taxon>
        <taxon>Cryobacterium</taxon>
    </lineage>
</organism>
<evidence type="ECO:0000313" key="3">
    <source>
        <dbReference type="Proteomes" id="UP000237104"/>
    </source>
</evidence>
<protein>
    <submittedName>
        <fullName evidence="2">Bleomycin resistance protein</fullName>
    </submittedName>
</protein>